<dbReference type="AlphaFoldDB" id="A0A150WWG5"/>
<keyword evidence="6" id="KW-0482">Metalloprotease</keyword>
<evidence type="ECO:0000256" key="6">
    <source>
        <dbReference type="ARBA" id="ARBA00023049"/>
    </source>
</evidence>
<dbReference type="SUPFAM" id="SSF51261">
    <property type="entry name" value="Duplicated hybrid motif"/>
    <property type="match status" value="1"/>
</dbReference>
<feature type="chain" id="PRO_5007573812" evidence="7">
    <location>
        <begin position="25"/>
        <end position="368"/>
    </location>
</feature>
<name>A0A150WWG5_BDEBC</name>
<feature type="signal peptide" evidence="7">
    <location>
        <begin position="1"/>
        <end position="24"/>
    </location>
</feature>
<organism evidence="9 10">
    <name type="scientific">Bdellovibrio bacteriovorus</name>
    <dbReference type="NCBI Taxonomy" id="959"/>
    <lineage>
        <taxon>Bacteria</taxon>
        <taxon>Pseudomonadati</taxon>
        <taxon>Bdellovibrionota</taxon>
        <taxon>Bdellovibrionia</taxon>
        <taxon>Bdellovibrionales</taxon>
        <taxon>Pseudobdellovibrionaceae</taxon>
        <taxon>Bdellovibrio</taxon>
    </lineage>
</organism>
<evidence type="ECO:0000256" key="4">
    <source>
        <dbReference type="ARBA" id="ARBA00022801"/>
    </source>
</evidence>
<dbReference type="Gene3D" id="2.70.70.10">
    <property type="entry name" value="Glucose Permease (Domain IIA)"/>
    <property type="match status" value="1"/>
</dbReference>
<keyword evidence="4" id="KW-0378">Hydrolase</keyword>
<dbReference type="InterPro" id="IPR016047">
    <property type="entry name" value="M23ase_b-sheet_dom"/>
</dbReference>
<dbReference type="Pfam" id="PF01551">
    <property type="entry name" value="Peptidase_M23"/>
    <property type="match status" value="1"/>
</dbReference>
<keyword evidence="3" id="KW-0479">Metal-binding</keyword>
<dbReference type="EMBL" id="LUKF01000001">
    <property type="protein sequence ID" value="KYG70749.1"/>
    <property type="molecule type" value="Genomic_DNA"/>
</dbReference>
<accession>A0A150WWG5</accession>
<evidence type="ECO:0000313" key="10">
    <source>
        <dbReference type="Proteomes" id="UP000075391"/>
    </source>
</evidence>
<evidence type="ECO:0000256" key="7">
    <source>
        <dbReference type="SAM" id="SignalP"/>
    </source>
</evidence>
<evidence type="ECO:0000259" key="8">
    <source>
        <dbReference type="Pfam" id="PF01551"/>
    </source>
</evidence>
<protein>
    <submittedName>
        <fullName evidence="9">Metalloendopeptidase</fullName>
    </submittedName>
</protein>
<dbReference type="PANTHER" id="PTHR21666">
    <property type="entry name" value="PEPTIDASE-RELATED"/>
    <property type="match status" value="1"/>
</dbReference>
<feature type="domain" description="M23ase beta-sheet core" evidence="8">
    <location>
        <begin position="250"/>
        <end position="346"/>
    </location>
</feature>
<keyword evidence="5" id="KW-0862">Zinc</keyword>
<dbReference type="InterPro" id="IPR050570">
    <property type="entry name" value="Cell_wall_metabolism_enzyme"/>
</dbReference>
<dbReference type="CDD" id="cd12797">
    <property type="entry name" value="M23_peptidase"/>
    <property type="match status" value="1"/>
</dbReference>
<evidence type="ECO:0000313" key="9">
    <source>
        <dbReference type="EMBL" id="KYG70749.1"/>
    </source>
</evidence>
<dbReference type="GO" id="GO:0006508">
    <property type="term" value="P:proteolysis"/>
    <property type="evidence" value="ECO:0007669"/>
    <property type="project" value="UniProtKB-KW"/>
</dbReference>
<comment type="cofactor">
    <cofactor evidence="1">
        <name>Zn(2+)</name>
        <dbReference type="ChEBI" id="CHEBI:29105"/>
    </cofactor>
</comment>
<dbReference type="OrthoDB" id="9805070at2"/>
<dbReference type="RefSeq" id="WP_063242516.1">
    <property type="nucleotide sequence ID" value="NZ_LUKF01000001.1"/>
</dbReference>
<keyword evidence="7" id="KW-0732">Signal</keyword>
<sequence length="368" mass="41834">MIFHLASIVSAFVLAFTSYQSVQAAANTFTAKPVRLGDNLLSILRQNGFSEKEREQVLASHKGLRHLFLTLDTKYLVRRTAGETELRMFDSQTSDAFRILKSGKKVTALPYNPEYKTSLIRIDGRVYGSLLGSILAKINSNWVATRFMDAYVFDMENSRDVARGARFWFTVEKKFEAGQFVKYGEVLQTSLEIDGAPVQKKFVRYKDGGVFFNAQDLLEDRPFYAPVEYIKVASRFKPNRLHPITKRLQPHLGIDFELPVGEPIFAPRKGIVVRYGHNRAAGNYIILLHSNGMETAYNHLHRIDKRIRRGLSVKAGERIGEVGCTGYCTRAHLHFAVKKKGRMVDPVKYIKPFPPQMEQLLEARVASN</sequence>
<dbReference type="GO" id="GO:0004222">
    <property type="term" value="F:metalloendopeptidase activity"/>
    <property type="evidence" value="ECO:0007669"/>
    <property type="project" value="TreeGrafter"/>
</dbReference>
<keyword evidence="2" id="KW-0645">Protease</keyword>
<dbReference type="GO" id="GO:0046872">
    <property type="term" value="F:metal ion binding"/>
    <property type="evidence" value="ECO:0007669"/>
    <property type="project" value="UniProtKB-KW"/>
</dbReference>
<evidence type="ECO:0000256" key="3">
    <source>
        <dbReference type="ARBA" id="ARBA00022723"/>
    </source>
</evidence>
<evidence type="ECO:0000256" key="2">
    <source>
        <dbReference type="ARBA" id="ARBA00022670"/>
    </source>
</evidence>
<dbReference type="Gene3D" id="3.10.450.350">
    <property type="match status" value="1"/>
</dbReference>
<evidence type="ECO:0000256" key="5">
    <source>
        <dbReference type="ARBA" id="ARBA00022833"/>
    </source>
</evidence>
<comment type="caution">
    <text evidence="9">The sequence shown here is derived from an EMBL/GenBank/DDBJ whole genome shotgun (WGS) entry which is preliminary data.</text>
</comment>
<reference evidence="9 10" key="1">
    <citation type="submission" date="2016-03" db="EMBL/GenBank/DDBJ databases">
        <authorList>
            <person name="Ploux O."/>
        </authorList>
    </citation>
    <scope>NUCLEOTIDE SEQUENCE [LARGE SCALE GENOMIC DNA]</scope>
    <source>
        <strain evidence="9 10">BER2</strain>
    </source>
</reference>
<proteinExistence type="predicted"/>
<gene>
    <name evidence="9" type="ORF">AZI85_02105</name>
</gene>
<dbReference type="InterPro" id="IPR011055">
    <property type="entry name" value="Dup_hybrid_motif"/>
</dbReference>
<evidence type="ECO:0000256" key="1">
    <source>
        <dbReference type="ARBA" id="ARBA00001947"/>
    </source>
</evidence>
<dbReference type="PANTHER" id="PTHR21666:SF288">
    <property type="entry name" value="CELL DIVISION PROTEIN YTFB"/>
    <property type="match status" value="1"/>
</dbReference>
<dbReference type="Proteomes" id="UP000075391">
    <property type="component" value="Unassembled WGS sequence"/>
</dbReference>